<comment type="caution">
    <text evidence="2">The sequence shown here is derived from an EMBL/GenBank/DDBJ whole genome shotgun (WGS) entry which is preliminary data.</text>
</comment>
<evidence type="ECO:0000313" key="3">
    <source>
        <dbReference type="Proteomes" id="UP000475666"/>
    </source>
</evidence>
<dbReference type="Proteomes" id="UP000475666">
    <property type="component" value="Unassembled WGS sequence"/>
</dbReference>
<feature type="non-terminal residue" evidence="2">
    <location>
        <position position="127"/>
    </location>
</feature>
<name>A0A6G3TGK1_9ACTN</name>
<dbReference type="AlphaFoldDB" id="A0A6G3TGK1"/>
<keyword evidence="1" id="KW-0732">Signal</keyword>
<dbReference type="EMBL" id="JAAGMQ010000639">
    <property type="protein sequence ID" value="NEC35752.1"/>
    <property type="molecule type" value="Genomic_DNA"/>
</dbReference>
<organism evidence="2 3">
    <name type="scientific">Streptomyces rubrogriseus</name>
    <dbReference type="NCBI Taxonomy" id="194673"/>
    <lineage>
        <taxon>Bacteria</taxon>
        <taxon>Bacillati</taxon>
        <taxon>Actinomycetota</taxon>
        <taxon>Actinomycetes</taxon>
        <taxon>Kitasatosporales</taxon>
        <taxon>Streptomycetaceae</taxon>
        <taxon>Streptomyces</taxon>
        <taxon>Streptomyces violaceoruber group</taxon>
    </lineage>
</organism>
<gene>
    <name evidence="2" type="ORF">G3I66_21640</name>
</gene>
<accession>A0A6G3TGK1</accession>
<evidence type="ECO:0000313" key="2">
    <source>
        <dbReference type="EMBL" id="NEC35752.1"/>
    </source>
</evidence>
<proteinExistence type="predicted"/>
<reference evidence="2 3" key="1">
    <citation type="submission" date="2020-01" db="EMBL/GenBank/DDBJ databases">
        <title>Insect and environment-associated Actinomycetes.</title>
        <authorList>
            <person name="Currrie C."/>
            <person name="Chevrette M."/>
            <person name="Carlson C."/>
            <person name="Stubbendieck R."/>
            <person name="Wendt-Pienkowski E."/>
        </authorList>
    </citation>
    <scope>NUCLEOTIDE SEQUENCE [LARGE SCALE GENOMIC DNA]</scope>
    <source>
        <strain evidence="2 3">SID7739</strain>
    </source>
</reference>
<sequence length="127" mass="13112">MPTPSSRRRGSAPRLRPRTARALTGTVCLLALSGTTLAAAPAPAADPVPPAPVSWRADLSRTGADDVNVRYDTGALRVRDGSLGPASLGRDRGYASAVLDPHHVDRPVDRVAVDLDATVPGTAGVEV</sequence>
<feature type="chain" id="PRO_5038514331" evidence="1">
    <location>
        <begin position="39"/>
        <end position="127"/>
    </location>
</feature>
<feature type="signal peptide" evidence="1">
    <location>
        <begin position="1"/>
        <end position="38"/>
    </location>
</feature>
<evidence type="ECO:0000256" key="1">
    <source>
        <dbReference type="SAM" id="SignalP"/>
    </source>
</evidence>
<protein>
    <submittedName>
        <fullName evidence="2">Uncharacterized protein</fullName>
    </submittedName>
</protein>